<dbReference type="InterPro" id="IPR036388">
    <property type="entry name" value="WH-like_DNA-bd_sf"/>
</dbReference>
<sequence>MSVFLEKIASRGYKITPPRRLILKVMEEKKVPLTAEDIAREIKKERPEISLATVYRNLNLLVEMDLVNKFHGGGEAALYQLSWEHEHYMICLICGKVINLTFCPLKEEINDVALQYDFMIKSHYFQINGYCGACKQKSGIGG</sequence>
<comment type="cofactor">
    <cofactor evidence="7">
        <name>Zn(2+)</name>
        <dbReference type="ChEBI" id="CHEBI:29105"/>
    </cofactor>
    <text evidence="7">Binds 1 zinc ion per subunit.</text>
</comment>
<dbReference type="EMBL" id="FQWY01000002">
    <property type="protein sequence ID" value="SHG39708.1"/>
    <property type="molecule type" value="Genomic_DNA"/>
</dbReference>
<dbReference type="PANTHER" id="PTHR33202:SF7">
    <property type="entry name" value="FERRIC UPTAKE REGULATION PROTEIN"/>
    <property type="match status" value="1"/>
</dbReference>
<dbReference type="Gene3D" id="1.10.10.10">
    <property type="entry name" value="Winged helix-like DNA-binding domain superfamily/Winged helix DNA-binding domain"/>
    <property type="match status" value="1"/>
</dbReference>
<keyword evidence="4" id="KW-0805">Transcription regulation</keyword>
<dbReference type="SUPFAM" id="SSF46785">
    <property type="entry name" value="Winged helix' DNA-binding domain"/>
    <property type="match status" value="1"/>
</dbReference>
<comment type="cofactor">
    <cofactor evidence="8">
        <name>Mn(2+)</name>
        <dbReference type="ChEBI" id="CHEBI:29035"/>
    </cofactor>
    <cofactor evidence="8">
        <name>Fe(2+)</name>
        <dbReference type="ChEBI" id="CHEBI:29033"/>
    </cofactor>
    <text evidence="8">Binds 1 Mn(2+) or Fe(2+) ion per subunit.</text>
</comment>
<dbReference type="CDD" id="cd07153">
    <property type="entry name" value="Fur_like"/>
    <property type="match status" value="1"/>
</dbReference>
<reference evidence="10" key="1">
    <citation type="submission" date="2016-11" db="EMBL/GenBank/DDBJ databases">
        <authorList>
            <person name="Varghese N."/>
            <person name="Submissions S."/>
        </authorList>
    </citation>
    <scope>NUCLEOTIDE SEQUENCE [LARGE SCALE GENOMIC DNA]</scope>
    <source>
        <strain evidence="10">DSM 11003</strain>
    </source>
</reference>
<feature type="binding site" evidence="8">
    <location>
        <position position="123"/>
    </location>
    <ligand>
        <name>Fe cation</name>
        <dbReference type="ChEBI" id="CHEBI:24875"/>
    </ligand>
</feature>
<accession>A0A1M5JGR8</accession>
<keyword evidence="2" id="KW-0678">Repressor</keyword>
<keyword evidence="8" id="KW-0408">Iron</keyword>
<protein>
    <submittedName>
        <fullName evidence="9">Fur family transcriptional regulator, ferric uptake regulator</fullName>
    </submittedName>
</protein>
<feature type="binding site" evidence="7">
    <location>
        <position position="94"/>
    </location>
    <ligand>
        <name>Zn(2+)</name>
        <dbReference type="ChEBI" id="CHEBI:29105"/>
    </ligand>
</feature>
<organism evidence="9 10">
    <name type="scientific">Thermosyntropha lipolytica DSM 11003</name>
    <dbReference type="NCBI Taxonomy" id="1123382"/>
    <lineage>
        <taxon>Bacteria</taxon>
        <taxon>Bacillati</taxon>
        <taxon>Bacillota</taxon>
        <taxon>Clostridia</taxon>
        <taxon>Eubacteriales</taxon>
        <taxon>Syntrophomonadaceae</taxon>
        <taxon>Thermosyntropha</taxon>
    </lineage>
</organism>
<evidence type="ECO:0000313" key="9">
    <source>
        <dbReference type="EMBL" id="SHG39708.1"/>
    </source>
</evidence>
<evidence type="ECO:0000313" key="10">
    <source>
        <dbReference type="Proteomes" id="UP000242329"/>
    </source>
</evidence>
<evidence type="ECO:0000256" key="4">
    <source>
        <dbReference type="ARBA" id="ARBA00023015"/>
    </source>
</evidence>
<dbReference type="AlphaFoldDB" id="A0A1M5JGR8"/>
<name>A0A1M5JGR8_9FIRM</name>
<keyword evidence="7" id="KW-0479">Metal-binding</keyword>
<keyword evidence="3 7" id="KW-0862">Zinc</keyword>
<evidence type="ECO:0000256" key="1">
    <source>
        <dbReference type="ARBA" id="ARBA00007957"/>
    </source>
</evidence>
<comment type="similarity">
    <text evidence="1">Belongs to the Fur family.</text>
</comment>
<feature type="binding site" evidence="8">
    <location>
        <position position="85"/>
    </location>
    <ligand>
        <name>Fe cation</name>
        <dbReference type="ChEBI" id="CHEBI:24875"/>
    </ligand>
</feature>
<dbReference type="RefSeq" id="WP_073088882.1">
    <property type="nucleotide sequence ID" value="NZ_FQWY01000002.1"/>
</dbReference>
<feature type="binding site" evidence="7">
    <location>
        <position position="91"/>
    </location>
    <ligand>
        <name>Zn(2+)</name>
        <dbReference type="ChEBI" id="CHEBI:29105"/>
    </ligand>
</feature>
<evidence type="ECO:0000256" key="2">
    <source>
        <dbReference type="ARBA" id="ARBA00022491"/>
    </source>
</evidence>
<dbReference type="InterPro" id="IPR043135">
    <property type="entry name" value="Fur_C"/>
</dbReference>
<dbReference type="Pfam" id="PF01475">
    <property type="entry name" value="FUR"/>
    <property type="match status" value="1"/>
</dbReference>
<dbReference type="STRING" id="1123382.SAMN02745221_00114"/>
<evidence type="ECO:0000256" key="5">
    <source>
        <dbReference type="ARBA" id="ARBA00023125"/>
    </source>
</evidence>
<dbReference type="Gene3D" id="3.30.1490.190">
    <property type="match status" value="1"/>
</dbReference>
<proteinExistence type="inferred from homology"/>
<dbReference type="PANTHER" id="PTHR33202">
    <property type="entry name" value="ZINC UPTAKE REGULATION PROTEIN"/>
    <property type="match status" value="1"/>
</dbReference>
<dbReference type="InterPro" id="IPR002481">
    <property type="entry name" value="FUR"/>
</dbReference>
<evidence type="ECO:0000256" key="7">
    <source>
        <dbReference type="PIRSR" id="PIRSR602481-1"/>
    </source>
</evidence>
<dbReference type="GO" id="GO:0008270">
    <property type="term" value="F:zinc ion binding"/>
    <property type="evidence" value="ECO:0007669"/>
    <property type="project" value="TreeGrafter"/>
</dbReference>
<dbReference type="GO" id="GO:1900376">
    <property type="term" value="P:regulation of secondary metabolite biosynthetic process"/>
    <property type="evidence" value="ECO:0007669"/>
    <property type="project" value="TreeGrafter"/>
</dbReference>
<gene>
    <name evidence="9" type="ORF">SAMN02745221_00114</name>
</gene>
<keyword evidence="10" id="KW-1185">Reference proteome</keyword>
<feature type="binding site" evidence="7">
    <location>
        <position position="131"/>
    </location>
    <ligand>
        <name>Zn(2+)</name>
        <dbReference type="ChEBI" id="CHEBI:29105"/>
    </ligand>
</feature>
<feature type="binding site" evidence="7">
    <location>
        <position position="134"/>
    </location>
    <ligand>
        <name>Zn(2+)</name>
        <dbReference type="ChEBI" id="CHEBI:29105"/>
    </ligand>
</feature>
<evidence type="ECO:0000256" key="3">
    <source>
        <dbReference type="ARBA" id="ARBA00022833"/>
    </source>
</evidence>
<evidence type="ECO:0000256" key="8">
    <source>
        <dbReference type="PIRSR" id="PIRSR602481-2"/>
    </source>
</evidence>
<dbReference type="GO" id="GO:0003700">
    <property type="term" value="F:DNA-binding transcription factor activity"/>
    <property type="evidence" value="ECO:0007669"/>
    <property type="project" value="InterPro"/>
</dbReference>
<dbReference type="GO" id="GO:0045892">
    <property type="term" value="P:negative regulation of DNA-templated transcription"/>
    <property type="evidence" value="ECO:0007669"/>
    <property type="project" value="TreeGrafter"/>
</dbReference>
<dbReference type="OrthoDB" id="8659436at2"/>
<dbReference type="Proteomes" id="UP000242329">
    <property type="component" value="Unassembled WGS sequence"/>
</dbReference>
<dbReference type="InterPro" id="IPR036390">
    <property type="entry name" value="WH_DNA-bd_sf"/>
</dbReference>
<evidence type="ECO:0000256" key="6">
    <source>
        <dbReference type="ARBA" id="ARBA00023163"/>
    </source>
</evidence>
<keyword evidence="5" id="KW-0238">DNA-binding</keyword>
<dbReference type="GO" id="GO:0000976">
    <property type="term" value="F:transcription cis-regulatory region binding"/>
    <property type="evidence" value="ECO:0007669"/>
    <property type="project" value="TreeGrafter"/>
</dbReference>
<keyword evidence="6" id="KW-0804">Transcription</keyword>